<dbReference type="RefSeq" id="WP_195523288.1">
    <property type="nucleotide sequence ID" value="NZ_CACRUM010000111.1"/>
</dbReference>
<evidence type="ECO:0000313" key="2">
    <source>
        <dbReference type="EMBL" id="VYU76558.1"/>
    </source>
</evidence>
<name>A0A6N3HJ57_9FIRM</name>
<reference evidence="2" key="1">
    <citation type="submission" date="2019-11" db="EMBL/GenBank/DDBJ databases">
        <authorList>
            <person name="Feng L."/>
        </authorList>
    </citation>
    <scope>NUCLEOTIDE SEQUENCE</scope>
    <source>
        <strain evidence="2">RintestinalisLFYP67</strain>
    </source>
</reference>
<proteinExistence type="predicted"/>
<feature type="domain" description="PRTase-CE" evidence="1">
    <location>
        <begin position="33"/>
        <end position="350"/>
    </location>
</feature>
<gene>
    <name evidence="2" type="ORF">RILFYP67_03483</name>
</gene>
<dbReference type="EMBL" id="CACRUM010000111">
    <property type="protein sequence ID" value="VYU76558.1"/>
    <property type="molecule type" value="Genomic_DNA"/>
</dbReference>
<organism evidence="2">
    <name type="scientific">Roseburia intestinalis</name>
    <dbReference type="NCBI Taxonomy" id="166486"/>
    <lineage>
        <taxon>Bacteria</taxon>
        <taxon>Bacillati</taxon>
        <taxon>Bacillota</taxon>
        <taxon>Clostridia</taxon>
        <taxon>Lachnospirales</taxon>
        <taxon>Lachnospiraceae</taxon>
        <taxon>Roseburia</taxon>
    </lineage>
</organism>
<sequence length="406" mass="47229">MQKDIMEREIAEIIKGFRQDSIEIEIEMNQEHVHKWISQFSPDTQNIILEETLHILKEWYFPKDKINLFLDKMMDYLKSENENATDEEPMKDIYFWNIQESGKSQSQLVEMLNDRVNQKYGCGIRTGKLMSEKYYVYLDDGLYTGSRLRKDIKRCIEMIPEGSRIDVIYMIACQSGLDFSKRILEELCKTKNIKINILRWREICNNKKIKRHDNGVSYEPIQDCLWPSSKLSKLPEISAYVEKLEEIKGKKVYYCFRNAGYKYTAGIFSNLVNRDIAEEEFLKKGIAITQNIQEHKGLYPLGYNLTPSLGFGSFCATDLNISNTCPIVLWWGNVIEKGNELDCWYPLLPRRISAKDINPFDADWTLQEAEDDGYDDVFDTCPDCGCGISLRNDGGNGFCIDCAWNH</sequence>
<accession>A0A6N3HJ57</accession>
<dbReference type="InterPro" id="IPR056920">
    <property type="entry name" value="PRTase-CE"/>
</dbReference>
<dbReference type="AlphaFoldDB" id="A0A6N3HJ57"/>
<protein>
    <recommendedName>
        <fullName evidence="1">PRTase-CE domain-containing protein</fullName>
    </recommendedName>
</protein>
<dbReference type="Pfam" id="PF24390">
    <property type="entry name" value="PRTase-CE"/>
    <property type="match status" value="1"/>
</dbReference>
<evidence type="ECO:0000259" key="1">
    <source>
        <dbReference type="Pfam" id="PF24390"/>
    </source>
</evidence>